<feature type="transmembrane region" description="Helical" evidence="5">
    <location>
        <begin position="293"/>
        <end position="312"/>
    </location>
</feature>
<dbReference type="CDD" id="cd17353">
    <property type="entry name" value="MFS_OFA_like"/>
    <property type="match status" value="1"/>
</dbReference>
<dbReference type="GO" id="GO:0022857">
    <property type="term" value="F:transmembrane transporter activity"/>
    <property type="evidence" value="ECO:0007669"/>
    <property type="project" value="InterPro"/>
</dbReference>
<evidence type="ECO:0000313" key="7">
    <source>
        <dbReference type="EMBL" id="QIN80450.1"/>
    </source>
</evidence>
<evidence type="ECO:0000256" key="1">
    <source>
        <dbReference type="ARBA" id="ARBA00004651"/>
    </source>
</evidence>
<dbReference type="PANTHER" id="PTHR11360">
    <property type="entry name" value="MONOCARBOXYLATE TRANSPORTER"/>
    <property type="match status" value="1"/>
</dbReference>
<dbReference type="GO" id="GO:0005886">
    <property type="term" value="C:plasma membrane"/>
    <property type="evidence" value="ECO:0007669"/>
    <property type="project" value="UniProtKB-SubCell"/>
</dbReference>
<keyword evidence="8" id="KW-1185">Reference proteome</keyword>
<feature type="transmembrane region" description="Helical" evidence="5">
    <location>
        <begin position="12"/>
        <end position="33"/>
    </location>
</feature>
<accession>A0A6G8Q207</accession>
<dbReference type="PANTHER" id="PTHR11360:SF317">
    <property type="entry name" value="MAJOR FACILITATOR SUPERFAMILY (MFS) PROFILE DOMAIN-CONTAINING PROTEIN-RELATED"/>
    <property type="match status" value="1"/>
</dbReference>
<feature type="transmembrane region" description="Helical" evidence="5">
    <location>
        <begin position="353"/>
        <end position="376"/>
    </location>
</feature>
<evidence type="ECO:0000256" key="4">
    <source>
        <dbReference type="ARBA" id="ARBA00023136"/>
    </source>
</evidence>
<evidence type="ECO:0000256" key="5">
    <source>
        <dbReference type="SAM" id="Phobius"/>
    </source>
</evidence>
<name>A0A6G8Q207_9ACTN</name>
<feature type="transmembrane region" description="Helical" evidence="5">
    <location>
        <begin position="382"/>
        <end position="403"/>
    </location>
</feature>
<dbReference type="InterPro" id="IPR036259">
    <property type="entry name" value="MFS_trans_sf"/>
</dbReference>
<dbReference type="AlphaFoldDB" id="A0A6G8Q207"/>
<dbReference type="RefSeq" id="WP_166398120.1">
    <property type="nucleotide sequence ID" value="NZ_CP045121.1"/>
</dbReference>
<feature type="transmembrane region" description="Helical" evidence="5">
    <location>
        <begin position="53"/>
        <end position="74"/>
    </location>
</feature>
<dbReference type="InterPro" id="IPR011701">
    <property type="entry name" value="MFS"/>
</dbReference>
<comment type="subcellular location">
    <subcellularLocation>
        <location evidence="1">Cell membrane</location>
        <topology evidence="1">Multi-pass membrane protein</topology>
    </subcellularLocation>
</comment>
<evidence type="ECO:0000256" key="2">
    <source>
        <dbReference type="ARBA" id="ARBA00022692"/>
    </source>
</evidence>
<feature type="transmembrane region" description="Helical" evidence="5">
    <location>
        <begin position="139"/>
        <end position="163"/>
    </location>
</feature>
<dbReference type="EMBL" id="CP045121">
    <property type="protein sequence ID" value="QIN80450.1"/>
    <property type="molecule type" value="Genomic_DNA"/>
</dbReference>
<sequence length="421" mass="44109">MASQAAGSGGGNRVLIAIAGVVMQVALGAVYAWSSFRTPLTENYGTSVSAVNLTFSIAIFSLGFAAFAGGLWMARVGPRTVAITSGVLYGLGIFLASFATENLTILYLTYGLLAGVGIGLGYIVPIATLVKWFPDKRGFITGVAVAGFGAGALVTAPVAKLLIDSFGLFPTFAILGVIYLVLVVGAALFMRNPPEGYRPPGFEPETDESSERSGVDYELGGALKTWQWYALWALLFLNVTAGIAIISEAAPMAAEITGVSTLVAAGLVSIISIANGAGRFLWAWLSDAIGRKWVFLTMYLLQALCFFLIPLIGTTFFMLAILAFIIVSCYGGGFGTMPAFNADYFGSANVGKIYGLMLTAWSFGGVLGPLLISYIVDSTGSYQNAFYILAALMLVSSIVPFVVRPPKAPQAAGAQTGEARA</sequence>
<evidence type="ECO:0000259" key="6">
    <source>
        <dbReference type="PROSITE" id="PS50850"/>
    </source>
</evidence>
<organism evidence="7 8">
    <name type="scientific">Rubrobacter marinus</name>
    <dbReference type="NCBI Taxonomy" id="2653852"/>
    <lineage>
        <taxon>Bacteria</taxon>
        <taxon>Bacillati</taxon>
        <taxon>Actinomycetota</taxon>
        <taxon>Rubrobacteria</taxon>
        <taxon>Rubrobacterales</taxon>
        <taxon>Rubrobacteraceae</taxon>
        <taxon>Rubrobacter</taxon>
    </lineage>
</organism>
<dbReference type="KEGG" id="rmar:GBA65_20185"/>
<keyword evidence="4 5" id="KW-0472">Membrane</keyword>
<feature type="transmembrane region" description="Helical" evidence="5">
    <location>
        <begin position="228"/>
        <end position="247"/>
    </location>
</feature>
<keyword evidence="3 5" id="KW-1133">Transmembrane helix</keyword>
<feature type="transmembrane region" description="Helical" evidence="5">
    <location>
        <begin position="105"/>
        <end position="127"/>
    </location>
</feature>
<dbReference type="InterPro" id="IPR050327">
    <property type="entry name" value="Proton-linked_MCT"/>
</dbReference>
<keyword evidence="2 5" id="KW-0812">Transmembrane</keyword>
<proteinExistence type="predicted"/>
<dbReference type="SUPFAM" id="SSF103473">
    <property type="entry name" value="MFS general substrate transporter"/>
    <property type="match status" value="1"/>
</dbReference>
<feature type="domain" description="Major facilitator superfamily (MFS) profile" evidence="6">
    <location>
        <begin position="12"/>
        <end position="408"/>
    </location>
</feature>
<feature type="transmembrane region" description="Helical" evidence="5">
    <location>
        <begin position="318"/>
        <end position="341"/>
    </location>
</feature>
<dbReference type="Gene3D" id="1.20.1250.20">
    <property type="entry name" value="MFS general substrate transporter like domains"/>
    <property type="match status" value="2"/>
</dbReference>
<reference evidence="7 8" key="1">
    <citation type="submission" date="2019-10" db="EMBL/GenBank/DDBJ databases">
        <title>Rubrobacter sp nov SCSIO 52915 isolated from a deep-sea sediment in the South China Sea.</title>
        <authorList>
            <person name="Chen R.W."/>
        </authorList>
    </citation>
    <scope>NUCLEOTIDE SEQUENCE [LARGE SCALE GENOMIC DNA]</scope>
    <source>
        <strain evidence="7 8">SCSIO 52915</strain>
    </source>
</reference>
<dbReference type="InterPro" id="IPR020846">
    <property type="entry name" value="MFS_dom"/>
</dbReference>
<dbReference type="PROSITE" id="PS50850">
    <property type="entry name" value="MFS"/>
    <property type="match status" value="1"/>
</dbReference>
<feature type="transmembrane region" description="Helical" evidence="5">
    <location>
        <begin position="81"/>
        <end position="99"/>
    </location>
</feature>
<dbReference type="Proteomes" id="UP000502706">
    <property type="component" value="Chromosome"/>
</dbReference>
<gene>
    <name evidence="7" type="ORF">GBA65_20185</name>
</gene>
<feature type="transmembrane region" description="Helical" evidence="5">
    <location>
        <begin position="259"/>
        <end position="281"/>
    </location>
</feature>
<feature type="transmembrane region" description="Helical" evidence="5">
    <location>
        <begin position="169"/>
        <end position="190"/>
    </location>
</feature>
<evidence type="ECO:0000313" key="8">
    <source>
        <dbReference type="Proteomes" id="UP000502706"/>
    </source>
</evidence>
<evidence type="ECO:0000256" key="3">
    <source>
        <dbReference type="ARBA" id="ARBA00022989"/>
    </source>
</evidence>
<protein>
    <submittedName>
        <fullName evidence="7">MFS transporter</fullName>
    </submittedName>
</protein>
<dbReference type="Pfam" id="PF07690">
    <property type="entry name" value="MFS_1"/>
    <property type="match status" value="1"/>
</dbReference>